<evidence type="ECO:0000313" key="1">
    <source>
        <dbReference type="EMBL" id="AHC91139.1"/>
    </source>
</evidence>
<organism evidence="1 2">
    <name type="scientific">Pseudomonas monteilii SB3101</name>
    <dbReference type="NCBI Taxonomy" id="1435058"/>
    <lineage>
        <taxon>Bacteria</taxon>
        <taxon>Pseudomonadati</taxon>
        <taxon>Pseudomonadota</taxon>
        <taxon>Gammaproteobacteria</taxon>
        <taxon>Pseudomonadales</taxon>
        <taxon>Pseudomonadaceae</taxon>
        <taxon>Pseudomonas</taxon>
    </lineage>
</organism>
<reference evidence="1 2" key="1">
    <citation type="submission" date="2013-12" db="EMBL/GenBank/DDBJ databases">
        <title>Complete Genomes of Pseudomonas monteilii SB3078 and SB3101, two Benzene, Toluene and Ethylbenzene Degrading Bacteria used for Bioaugmentation.</title>
        <authorList>
            <person name="Dueholm M.S."/>
            <person name="Albertsen M."/>
            <person name="D'Imperio S."/>
            <person name="Tale V.P."/>
            <person name="Lewis D."/>
            <person name="Nilsen P.H."/>
            <person name="Nielsen J.L."/>
        </authorList>
    </citation>
    <scope>NUCLEOTIDE SEQUENCE [LARGE SCALE GENOMIC DNA]</scope>
    <source>
        <strain evidence="1 2">SB3101</strain>
    </source>
</reference>
<dbReference type="HOGENOM" id="CLU_986481_0_0_6"/>
<evidence type="ECO:0000313" key="2">
    <source>
        <dbReference type="Proteomes" id="UP000018660"/>
    </source>
</evidence>
<dbReference type="AlphaFoldDB" id="V9V6H6"/>
<sequence length="282" mass="29676">MLGSGVQRFQGEVPFVFIDANEVRLVAVFQERHAFAHAGIADDHARLRPGVGTGLVEGADQRIQVIAVHALNEPAKGLPAVDDWLEGQYLAGMAIRLLVVHIDDGDQVVQAPMAGRHGGLPGRALVELAIGQQVVHPAVRPLAFEPEAGADGDAQAVAERATGDLHAGGIGSHTRHGQAAIVATVGFKLILWDYAGLDQCGIEGNRVVSDGQVETVALLPFGVAGVEAQRMEIRDRQQVGGAQRLADIALALDLPHAQCVAADIASAHSQRQRLGVGRHSSH</sequence>
<name>V9V6H6_9PSED</name>
<dbReference type="EMBL" id="CP006979">
    <property type="protein sequence ID" value="AHC91139.1"/>
    <property type="molecule type" value="Genomic_DNA"/>
</dbReference>
<dbReference type="Proteomes" id="UP000018660">
    <property type="component" value="Chromosome"/>
</dbReference>
<protein>
    <submittedName>
        <fullName evidence="1">Uncharacterized protein</fullName>
    </submittedName>
</protein>
<accession>V9V6H6</accession>
<gene>
    <name evidence="1" type="ORF">X970_16245</name>
</gene>
<proteinExistence type="predicted"/>
<dbReference type="KEGG" id="pmot:X970_16245"/>